<accession>A0A9W8WA03</accession>
<keyword evidence="3" id="KW-1185">Reference proteome</keyword>
<proteinExistence type="predicted"/>
<feature type="signal peptide" evidence="1">
    <location>
        <begin position="1"/>
        <end position="16"/>
    </location>
</feature>
<name>A0A9W8WA03_9HYPO</name>
<evidence type="ECO:0000256" key="1">
    <source>
        <dbReference type="SAM" id="SignalP"/>
    </source>
</evidence>
<evidence type="ECO:0000313" key="3">
    <source>
        <dbReference type="Proteomes" id="UP001140502"/>
    </source>
</evidence>
<sequence length="111" mass="12394">MRLLITLMPFLLPVIASPHRQCDCQINNGNGWKYDWQLTFNVCVDSYSETAEYDHGAGRCISLPTVSLDGDRFYKNCKNLAEKGWYPVVDGAIDTSKPLIKAKQGGSGCYN</sequence>
<dbReference type="EMBL" id="JAPEUR010000167">
    <property type="protein sequence ID" value="KAJ4317093.1"/>
    <property type="molecule type" value="Genomic_DNA"/>
</dbReference>
<organism evidence="2 3">
    <name type="scientific">Fusarium piperis</name>
    <dbReference type="NCBI Taxonomy" id="1435070"/>
    <lineage>
        <taxon>Eukaryota</taxon>
        <taxon>Fungi</taxon>
        <taxon>Dikarya</taxon>
        <taxon>Ascomycota</taxon>
        <taxon>Pezizomycotina</taxon>
        <taxon>Sordariomycetes</taxon>
        <taxon>Hypocreomycetidae</taxon>
        <taxon>Hypocreales</taxon>
        <taxon>Nectriaceae</taxon>
        <taxon>Fusarium</taxon>
        <taxon>Fusarium solani species complex</taxon>
    </lineage>
</organism>
<feature type="chain" id="PRO_5040819827" evidence="1">
    <location>
        <begin position="17"/>
        <end position="111"/>
    </location>
</feature>
<dbReference type="AlphaFoldDB" id="A0A9W8WA03"/>
<dbReference type="OrthoDB" id="4802779at2759"/>
<dbReference type="Proteomes" id="UP001140502">
    <property type="component" value="Unassembled WGS sequence"/>
</dbReference>
<evidence type="ECO:0000313" key="2">
    <source>
        <dbReference type="EMBL" id="KAJ4317093.1"/>
    </source>
</evidence>
<protein>
    <submittedName>
        <fullName evidence="2">Uncharacterized protein</fullName>
    </submittedName>
</protein>
<reference evidence="2" key="1">
    <citation type="submission" date="2022-10" db="EMBL/GenBank/DDBJ databases">
        <title>Tapping the CABI collections for fungal endophytes: first genome assemblies for Collariella, Neodidymelliopsis, Ascochyta clinopodiicola, Didymella pomorum, Didymosphaeria variabile, Neocosmospora piperis and Neocucurbitaria cava.</title>
        <authorList>
            <person name="Hill R."/>
        </authorList>
    </citation>
    <scope>NUCLEOTIDE SEQUENCE</scope>
    <source>
        <strain evidence="2">IMI 366586</strain>
    </source>
</reference>
<keyword evidence="1" id="KW-0732">Signal</keyword>
<gene>
    <name evidence="2" type="ORF">N0V84_007546</name>
</gene>
<comment type="caution">
    <text evidence="2">The sequence shown here is derived from an EMBL/GenBank/DDBJ whole genome shotgun (WGS) entry which is preliminary data.</text>
</comment>